<dbReference type="RefSeq" id="WP_276094731.1">
    <property type="nucleotide sequence ID" value="NZ_JARJBC010000013.1"/>
</dbReference>
<protein>
    <submittedName>
        <fullName evidence="4">PP2C family protein-serine/threonine phosphatase</fullName>
    </submittedName>
</protein>
<keyword evidence="2" id="KW-0472">Membrane</keyword>
<evidence type="ECO:0000259" key="3">
    <source>
        <dbReference type="SMART" id="SM00331"/>
    </source>
</evidence>
<dbReference type="PANTHER" id="PTHR43156">
    <property type="entry name" value="STAGE II SPORULATION PROTEIN E-RELATED"/>
    <property type="match status" value="1"/>
</dbReference>
<dbReference type="InterPro" id="IPR036457">
    <property type="entry name" value="PPM-type-like_dom_sf"/>
</dbReference>
<accession>A0ABT5ZPP5</accession>
<keyword evidence="5" id="KW-1185">Reference proteome</keyword>
<feature type="transmembrane region" description="Helical" evidence="2">
    <location>
        <begin position="47"/>
        <end position="77"/>
    </location>
</feature>
<dbReference type="SMART" id="SM00331">
    <property type="entry name" value="PP2C_SIG"/>
    <property type="match status" value="1"/>
</dbReference>
<comment type="caution">
    <text evidence="4">The sequence shown here is derived from an EMBL/GenBank/DDBJ whole genome shotgun (WGS) entry which is preliminary data.</text>
</comment>
<dbReference type="Gene3D" id="3.60.40.10">
    <property type="entry name" value="PPM-type phosphatase domain"/>
    <property type="match status" value="1"/>
</dbReference>
<evidence type="ECO:0000256" key="1">
    <source>
        <dbReference type="ARBA" id="ARBA00022801"/>
    </source>
</evidence>
<evidence type="ECO:0000313" key="4">
    <source>
        <dbReference type="EMBL" id="MDF3291550.1"/>
    </source>
</evidence>
<dbReference type="PANTHER" id="PTHR43156:SF2">
    <property type="entry name" value="STAGE II SPORULATION PROTEIN E"/>
    <property type="match status" value="1"/>
</dbReference>
<reference evidence="4 5" key="1">
    <citation type="submission" date="2023-03" db="EMBL/GenBank/DDBJ databases">
        <title>Draft genome sequence of Streptomyces sp. RB6PN23 isolated from peat swamp forest in Thailand.</title>
        <authorList>
            <person name="Klaysubun C."/>
            <person name="Duangmal K."/>
        </authorList>
    </citation>
    <scope>NUCLEOTIDE SEQUENCE [LARGE SCALE GENOMIC DNA]</scope>
    <source>
        <strain evidence="4 5">RB6PN23</strain>
    </source>
</reference>
<organism evidence="4 5">
    <name type="scientific">Streptomyces silvisoli</name>
    <dbReference type="NCBI Taxonomy" id="3034235"/>
    <lineage>
        <taxon>Bacteria</taxon>
        <taxon>Bacillati</taxon>
        <taxon>Actinomycetota</taxon>
        <taxon>Actinomycetes</taxon>
        <taxon>Kitasatosporales</taxon>
        <taxon>Streptomycetaceae</taxon>
        <taxon>Streptomyces</taxon>
    </lineage>
</organism>
<feature type="transmembrane region" description="Helical" evidence="2">
    <location>
        <begin position="89"/>
        <end position="108"/>
    </location>
</feature>
<dbReference type="Proteomes" id="UP001216579">
    <property type="component" value="Unassembled WGS sequence"/>
</dbReference>
<name>A0ABT5ZPP5_9ACTN</name>
<keyword evidence="2" id="KW-1133">Transmembrane helix</keyword>
<feature type="transmembrane region" description="Helical" evidence="2">
    <location>
        <begin position="20"/>
        <end position="40"/>
    </location>
</feature>
<proteinExistence type="predicted"/>
<dbReference type="EMBL" id="JARJBC010000013">
    <property type="protein sequence ID" value="MDF3291550.1"/>
    <property type="molecule type" value="Genomic_DNA"/>
</dbReference>
<feature type="domain" description="PPM-type phosphatase" evidence="3">
    <location>
        <begin position="144"/>
        <end position="368"/>
    </location>
</feature>
<dbReference type="Pfam" id="PF07228">
    <property type="entry name" value="SpoIIE"/>
    <property type="match status" value="1"/>
</dbReference>
<gene>
    <name evidence="4" type="ORF">P3G67_20415</name>
</gene>
<sequence>MARSPEERGVTHSAGARGRLLPVLPALLLFIGLFIGLFTPRDVRPDAFLATAMVSAAALLPLWGTVLIGLGACAIFVGLMVDFNSLRDATAYSELATLAAIAAFSVFFNRLLSRRAHQLVQVRSVAETAQLAVLHPVPRHLGHVTLESLYLAAAAEARIGGDLYEAIHTPHGVRLLIGDVRGKGLLAIQTAATLLSAFREAAHDAPDLPHLARRLETSMSRHASQFPGVPGSESAERFITALLAEIPDDEPIVRTVTCGHPPPLLLHHGEVRELQPAAPSPPLNLGMLVSAGYHLDLAPFHPGDQLLLYTDGVTETRDRSGAFYPLAERIRSWSSEAPHQLLDHLHRDLIAYSGGELDDDIAVLVARRRPSLSA</sequence>
<evidence type="ECO:0000313" key="5">
    <source>
        <dbReference type="Proteomes" id="UP001216579"/>
    </source>
</evidence>
<dbReference type="InterPro" id="IPR001932">
    <property type="entry name" value="PPM-type_phosphatase-like_dom"/>
</dbReference>
<evidence type="ECO:0000256" key="2">
    <source>
        <dbReference type="SAM" id="Phobius"/>
    </source>
</evidence>
<dbReference type="SUPFAM" id="SSF81606">
    <property type="entry name" value="PP2C-like"/>
    <property type="match status" value="1"/>
</dbReference>
<keyword evidence="1" id="KW-0378">Hydrolase</keyword>
<dbReference type="InterPro" id="IPR052016">
    <property type="entry name" value="Bact_Sigma-Reg"/>
</dbReference>
<keyword evidence="2" id="KW-0812">Transmembrane</keyword>